<feature type="coiled-coil region" evidence="4">
    <location>
        <begin position="182"/>
        <end position="264"/>
    </location>
</feature>
<dbReference type="KEGG" id="vte:BHY08_09815"/>
<accession>A0A1J0A840</accession>
<keyword evidence="7" id="KW-1185">Reference proteome</keyword>
<evidence type="ECO:0000256" key="3">
    <source>
        <dbReference type="ARBA" id="ARBA00013368"/>
    </source>
</evidence>
<dbReference type="Gene3D" id="3.40.50.300">
    <property type="entry name" value="P-loop containing nucleotide triphosphate hydrolases"/>
    <property type="match status" value="2"/>
</dbReference>
<feature type="coiled-coil region" evidence="4">
    <location>
        <begin position="363"/>
        <end position="431"/>
    </location>
</feature>
<dbReference type="InterPro" id="IPR027417">
    <property type="entry name" value="P-loop_NTPase"/>
</dbReference>
<proteinExistence type="inferred from homology"/>
<sequence length="1043" mass="120830">MKPLTLTLEYFGPYEDETIDFSSFYAQSLFLISGKTGSGKTTLFDAMSYALYGNTSGDSREAKEMRSNFSTIDDVTRVTFVFEHDKKTYHIVREPEQLRRRLRGEGEKLEKAKSVLTIFDEDGKEEAQYTKQMDVNIHIQELLQLSAKQFSQIVMLPQGDFQRFLQSDSDNKEAVLRQLFDTSKYQEIARKLKDKKKEHSNELKKEQQKLQTLFEQVEWDEEFLETVSGDRTIEEKLALYDEQKQKKEQHIADLNDNVTLVKKERDDQLAGLEVARALEKLFVEKDETEKMLEKRLLETEKINDLKQRMTRFSQLEPLEKVLIDISTSQTKLDEQVQQQTITKTELHEVEKHHLELVDKKKALDNQETTIKELETYLVKLEERLPLFEEEAQLAKKLAELVTEEEKQAVELKELETHVENAKQNQDELQQAVDTIPSLYKELTNLKEKQVKETSLLDDVTSFQTYLGEEESLKKEYEKHEETLLLRQKELEDLKLKLAEKKDSWARGQIARLSLDLIDGEPCPVCGAIDHPEPAHVTQLSKEEFDVLEQKIECLTTKEEQLVQDISHLQAQKDATQDKVTSLVSKQTSLSEKISTNMVEIDKTHWLETVTKQVKITTQQVSDYTQQLTELEVKQEELEQAKAELGQLDKKRSESQTTIQQIKEEKRLCQHSNDELKKRIGTDVTSFEEAKKEQQTIKQQIDTWYEESKQCDKSLSEMMTDKTKLQTRLEELEHNKQVLQNELTELEKSKTAFLFDYQWDEEMLQTILADKENKVRYEETIAQFEKEIYSLKETLSSLKDKTKEADKPDLTKLEKLYQVANQKYEQVVDDKRQQEIKLENNNKTIQTIQTLMTDIKEDMRVLHELSVLSDVLNGDSDNKLSIERYVLQSYLRKILAVANHTLKKLTRGRYTFALRDVKQSSKKKTGLEIDIFDDNVGQLRGVNTLSGGESFIASLTLALALAEVIQSEAGGVKIDAMFVDEGFGSLDEEALETAIRALETMGESNRLIGIISHVNELKERIPQQLKISVSKDNRSHATPQLEFT</sequence>
<evidence type="ECO:0000259" key="5">
    <source>
        <dbReference type="Pfam" id="PF13476"/>
    </source>
</evidence>
<dbReference type="InterPro" id="IPR038729">
    <property type="entry name" value="Rad50/SbcC_AAA"/>
</dbReference>
<dbReference type="SUPFAM" id="SSF52540">
    <property type="entry name" value="P-loop containing nucleoside triphosphate hydrolases"/>
    <property type="match status" value="1"/>
</dbReference>
<gene>
    <name evidence="6" type="ORF">BHY08_09815</name>
</gene>
<comment type="subunit">
    <text evidence="2">Heterodimer of SbcC and SbcD.</text>
</comment>
<reference evidence="6 7" key="1">
    <citation type="submission" date="2016-09" db="EMBL/GenBank/DDBJ databases">
        <title>Vagococcus teuberi sp. nov., isolated from the Malian artisanal sour milk fene.</title>
        <authorList>
            <person name="Wullschleger S."/>
            <person name="Seifert C."/>
            <person name="Baumgartner S."/>
            <person name="Lacroix C."/>
            <person name="Bonfoh B."/>
            <person name="Stevens M.J."/>
            <person name="Meile L."/>
        </authorList>
    </citation>
    <scope>NUCLEOTIDE SEQUENCE [LARGE SCALE GENOMIC DNA]</scope>
    <source>
        <strain evidence="6 7">DSM 21459</strain>
    </source>
</reference>
<organism evidence="6 7">
    <name type="scientific">Vagococcus teuberi</name>
    <dbReference type="NCBI Taxonomy" id="519472"/>
    <lineage>
        <taxon>Bacteria</taxon>
        <taxon>Bacillati</taxon>
        <taxon>Bacillota</taxon>
        <taxon>Bacilli</taxon>
        <taxon>Lactobacillales</taxon>
        <taxon>Enterococcaceae</taxon>
        <taxon>Vagococcus</taxon>
    </lineage>
</organism>
<dbReference type="Proteomes" id="UP000191200">
    <property type="component" value="Chromosome"/>
</dbReference>
<feature type="coiled-coil region" evidence="4">
    <location>
        <begin position="613"/>
        <end position="840"/>
    </location>
</feature>
<dbReference type="EMBL" id="CP017267">
    <property type="protein sequence ID" value="APB32079.1"/>
    <property type="molecule type" value="Genomic_DNA"/>
</dbReference>
<dbReference type="Pfam" id="PF13476">
    <property type="entry name" value="AAA_23"/>
    <property type="match status" value="1"/>
</dbReference>
<dbReference type="AlphaFoldDB" id="A0A1J0A840"/>
<evidence type="ECO:0000256" key="1">
    <source>
        <dbReference type="ARBA" id="ARBA00006930"/>
    </source>
</evidence>
<evidence type="ECO:0000313" key="7">
    <source>
        <dbReference type="Proteomes" id="UP000191200"/>
    </source>
</evidence>
<feature type="domain" description="Rad50/SbcC-type AAA" evidence="5">
    <location>
        <begin position="6"/>
        <end position="218"/>
    </location>
</feature>
<protein>
    <recommendedName>
        <fullName evidence="3">Nuclease SbcCD subunit C</fullName>
    </recommendedName>
</protein>
<evidence type="ECO:0000313" key="6">
    <source>
        <dbReference type="EMBL" id="APB32079.1"/>
    </source>
</evidence>
<dbReference type="GO" id="GO:0006302">
    <property type="term" value="P:double-strand break repair"/>
    <property type="evidence" value="ECO:0007669"/>
    <property type="project" value="InterPro"/>
</dbReference>
<dbReference type="RefSeq" id="WP_071457687.1">
    <property type="nucleotide sequence ID" value="NZ_CP017267.1"/>
</dbReference>
<dbReference type="PANTHER" id="PTHR32114:SF2">
    <property type="entry name" value="ABC TRANSPORTER ABCH.3"/>
    <property type="match status" value="1"/>
</dbReference>
<dbReference type="STRING" id="519472.BHY08_09815"/>
<dbReference type="OrthoDB" id="9795626at2"/>
<dbReference type="Pfam" id="PF13558">
    <property type="entry name" value="SbcC_Walker_B"/>
    <property type="match status" value="1"/>
</dbReference>
<comment type="similarity">
    <text evidence="1">Belongs to the SMC family. SbcC subfamily.</text>
</comment>
<dbReference type="GO" id="GO:0016887">
    <property type="term" value="F:ATP hydrolysis activity"/>
    <property type="evidence" value="ECO:0007669"/>
    <property type="project" value="InterPro"/>
</dbReference>
<evidence type="ECO:0000256" key="4">
    <source>
        <dbReference type="SAM" id="Coils"/>
    </source>
</evidence>
<keyword evidence="4" id="KW-0175">Coiled coil</keyword>
<feature type="coiled-coil region" evidence="4">
    <location>
        <begin position="544"/>
        <end position="578"/>
    </location>
</feature>
<name>A0A1J0A840_9ENTE</name>
<evidence type="ECO:0000256" key="2">
    <source>
        <dbReference type="ARBA" id="ARBA00011322"/>
    </source>
</evidence>
<dbReference type="PANTHER" id="PTHR32114">
    <property type="entry name" value="ABC TRANSPORTER ABCH.3"/>
    <property type="match status" value="1"/>
</dbReference>